<reference evidence="17" key="1">
    <citation type="submission" date="2025-08" db="UniProtKB">
        <authorList>
            <consortium name="RefSeq"/>
        </authorList>
    </citation>
    <scope>IDENTIFICATION</scope>
    <source>
        <tissue evidence="17">Whole organism</tissue>
    </source>
</reference>
<evidence type="ECO:0000256" key="9">
    <source>
        <dbReference type="ARBA" id="ARBA00022848"/>
    </source>
</evidence>
<name>A0A9C6XC27_FRAOC</name>
<keyword evidence="10 15" id="KW-0560">Oxidoreductase</keyword>
<evidence type="ECO:0000256" key="2">
    <source>
        <dbReference type="ARBA" id="ARBA00003690"/>
    </source>
</evidence>
<comment type="subcellular location">
    <subcellularLocation>
        <location evidence="4">Endoplasmic reticulum membrane</location>
        <topology evidence="4">Peripheral membrane protein</topology>
    </subcellularLocation>
    <subcellularLocation>
        <location evidence="3">Microsome membrane</location>
        <topology evidence="3">Peripheral membrane protein</topology>
    </subcellularLocation>
</comment>
<evidence type="ECO:0000256" key="1">
    <source>
        <dbReference type="ARBA" id="ARBA00001971"/>
    </source>
</evidence>
<comment type="similarity">
    <text evidence="5 15">Belongs to the cytochrome P450 family.</text>
</comment>
<evidence type="ECO:0000313" key="16">
    <source>
        <dbReference type="Proteomes" id="UP000504606"/>
    </source>
</evidence>
<protein>
    <submittedName>
        <fullName evidence="17">Cytochrome P450 4V2-like</fullName>
    </submittedName>
</protein>
<evidence type="ECO:0000256" key="6">
    <source>
        <dbReference type="ARBA" id="ARBA00022617"/>
    </source>
</evidence>
<dbReference type="Gene3D" id="1.10.630.10">
    <property type="entry name" value="Cytochrome P450"/>
    <property type="match status" value="1"/>
</dbReference>
<evidence type="ECO:0000256" key="3">
    <source>
        <dbReference type="ARBA" id="ARBA00004174"/>
    </source>
</evidence>
<keyword evidence="13" id="KW-0472">Membrane</keyword>
<dbReference type="InterPro" id="IPR017972">
    <property type="entry name" value="Cyt_P450_CS"/>
</dbReference>
<dbReference type="SUPFAM" id="SSF48264">
    <property type="entry name" value="Cytochrome P450"/>
    <property type="match status" value="1"/>
</dbReference>
<dbReference type="Proteomes" id="UP000504606">
    <property type="component" value="Unplaced"/>
</dbReference>
<dbReference type="GO" id="GO:0016705">
    <property type="term" value="F:oxidoreductase activity, acting on paired donors, with incorporation or reduction of molecular oxygen"/>
    <property type="evidence" value="ECO:0007669"/>
    <property type="project" value="InterPro"/>
</dbReference>
<keyword evidence="8" id="KW-0256">Endoplasmic reticulum</keyword>
<evidence type="ECO:0000256" key="5">
    <source>
        <dbReference type="ARBA" id="ARBA00010617"/>
    </source>
</evidence>
<feature type="binding site" description="axial binding residue" evidence="14">
    <location>
        <position position="114"/>
    </location>
    <ligand>
        <name>heme</name>
        <dbReference type="ChEBI" id="CHEBI:30413"/>
    </ligand>
    <ligandPart>
        <name>Fe</name>
        <dbReference type="ChEBI" id="CHEBI:18248"/>
    </ligandPart>
</feature>
<dbReference type="PANTHER" id="PTHR24291:SF189">
    <property type="entry name" value="CYTOCHROME P450 4C3-RELATED"/>
    <property type="match status" value="1"/>
</dbReference>
<keyword evidence="9" id="KW-0492">Microsome</keyword>
<sequence length="176" mass="19962">MVKFIENNTLKSVGGRFKTNSACRLEYTERFIKEALRLFPPVPLTGRQVHRDTTLASYRLPAGTTLLLNVFGAHRDPLHWPDPLLFDPDRFLPERVRGRHPCAYVPFSSGARNCIGSRYAMMNLKAFLATVLRALRVDRADDPYTDIHQLPLTADLSLRIVGGPRVVFARRAEEAM</sequence>
<dbReference type="PANTHER" id="PTHR24291">
    <property type="entry name" value="CYTOCHROME P450 FAMILY 4"/>
    <property type="match status" value="1"/>
</dbReference>
<evidence type="ECO:0000256" key="15">
    <source>
        <dbReference type="RuleBase" id="RU000461"/>
    </source>
</evidence>
<evidence type="ECO:0000256" key="11">
    <source>
        <dbReference type="ARBA" id="ARBA00023004"/>
    </source>
</evidence>
<evidence type="ECO:0000256" key="14">
    <source>
        <dbReference type="PIRSR" id="PIRSR602403-1"/>
    </source>
</evidence>
<dbReference type="RefSeq" id="XP_052133248.1">
    <property type="nucleotide sequence ID" value="XM_052277288.1"/>
</dbReference>
<dbReference type="InterPro" id="IPR050196">
    <property type="entry name" value="Cytochrome_P450_Monoox"/>
</dbReference>
<comment type="function">
    <text evidence="2">May be involved in the metabolism of insect hormones and in the breakdown of synthetic insecticides.</text>
</comment>
<dbReference type="GO" id="GO:0005506">
    <property type="term" value="F:iron ion binding"/>
    <property type="evidence" value="ECO:0007669"/>
    <property type="project" value="InterPro"/>
</dbReference>
<accession>A0A9C6XC27</accession>
<dbReference type="InterPro" id="IPR001128">
    <property type="entry name" value="Cyt_P450"/>
</dbReference>
<dbReference type="GO" id="GO:0004497">
    <property type="term" value="F:monooxygenase activity"/>
    <property type="evidence" value="ECO:0007669"/>
    <property type="project" value="UniProtKB-KW"/>
</dbReference>
<dbReference type="InterPro" id="IPR036396">
    <property type="entry name" value="Cyt_P450_sf"/>
</dbReference>
<dbReference type="Pfam" id="PF00067">
    <property type="entry name" value="p450"/>
    <property type="match status" value="1"/>
</dbReference>
<keyword evidence="6 14" id="KW-0349">Heme</keyword>
<dbReference type="PROSITE" id="PS00086">
    <property type="entry name" value="CYTOCHROME_P450"/>
    <property type="match status" value="1"/>
</dbReference>
<keyword evidence="12 15" id="KW-0503">Monooxygenase</keyword>
<evidence type="ECO:0000256" key="13">
    <source>
        <dbReference type="ARBA" id="ARBA00023136"/>
    </source>
</evidence>
<keyword evidence="11 14" id="KW-0408">Iron</keyword>
<comment type="cofactor">
    <cofactor evidence="1 14">
        <name>heme</name>
        <dbReference type="ChEBI" id="CHEBI:30413"/>
    </cofactor>
</comment>
<evidence type="ECO:0000256" key="12">
    <source>
        <dbReference type="ARBA" id="ARBA00023033"/>
    </source>
</evidence>
<evidence type="ECO:0000256" key="8">
    <source>
        <dbReference type="ARBA" id="ARBA00022824"/>
    </source>
</evidence>
<dbReference type="InterPro" id="IPR002403">
    <property type="entry name" value="Cyt_P450_E_grp-IV"/>
</dbReference>
<dbReference type="GO" id="GO:0005789">
    <property type="term" value="C:endoplasmic reticulum membrane"/>
    <property type="evidence" value="ECO:0007669"/>
    <property type="project" value="UniProtKB-SubCell"/>
</dbReference>
<dbReference type="PRINTS" id="PR00465">
    <property type="entry name" value="EP450IV"/>
</dbReference>
<evidence type="ECO:0000313" key="17">
    <source>
        <dbReference type="RefSeq" id="XP_052133248.1"/>
    </source>
</evidence>
<keyword evidence="7 14" id="KW-0479">Metal-binding</keyword>
<evidence type="ECO:0000256" key="4">
    <source>
        <dbReference type="ARBA" id="ARBA00004406"/>
    </source>
</evidence>
<dbReference type="PRINTS" id="PR00385">
    <property type="entry name" value="P450"/>
</dbReference>
<organism evidence="16 17">
    <name type="scientific">Frankliniella occidentalis</name>
    <name type="common">Western flower thrips</name>
    <name type="synonym">Euthrips occidentalis</name>
    <dbReference type="NCBI Taxonomy" id="133901"/>
    <lineage>
        <taxon>Eukaryota</taxon>
        <taxon>Metazoa</taxon>
        <taxon>Ecdysozoa</taxon>
        <taxon>Arthropoda</taxon>
        <taxon>Hexapoda</taxon>
        <taxon>Insecta</taxon>
        <taxon>Pterygota</taxon>
        <taxon>Neoptera</taxon>
        <taxon>Paraneoptera</taxon>
        <taxon>Thysanoptera</taxon>
        <taxon>Terebrantia</taxon>
        <taxon>Thripoidea</taxon>
        <taxon>Thripidae</taxon>
        <taxon>Frankliniella</taxon>
    </lineage>
</organism>
<proteinExistence type="inferred from homology"/>
<evidence type="ECO:0000256" key="10">
    <source>
        <dbReference type="ARBA" id="ARBA00023002"/>
    </source>
</evidence>
<dbReference type="GO" id="GO:0020037">
    <property type="term" value="F:heme binding"/>
    <property type="evidence" value="ECO:0007669"/>
    <property type="project" value="InterPro"/>
</dbReference>
<evidence type="ECO:0000256" key="7">
    <source>
        <dbReference type="ARBA" id="ARBA00022723"/>
    </source>
</evidence>
<dbReference type="OrthoDB" id="1470350at2759"/>
<gene>
    <name evidence="17" type="primary">LOC127752325</name>
</gene>
<dbReference type="AlphaFoldDB" id="A0A9C6XC27"/>
<keyword evidence="16" id="KW-1185">Reference proteome</keyword>
<dbReference type="KEGG" id="foc:127752325"/>
<dbReference type="GeneID" id="127752325"/>